<name>A0A432ZBQ3_9GAMM</name>
<organism evidence="1 2">
    <name type="scientific">Idiomarina seosinensis</name>
    <dbReference type="NCBI Taxonomy" id="281739"/>
    <lineage>
        <taxon>Bacteria</taxon>
        <taxon>Pseudomonadati</taxon>
        <taxon>Pseudomonadota</taxon>
        <taxon>Gammaproteobacteria</taxon>
        <taxon>Alteromonadales</taxon>
        <taxon>Idiomarinaceae</taxon>
        <taxon>Idiomarina</taxon>
    </lineage>
</organism>
<proteinExistence type="predicted"/>
<evidence type="ECO:0000313" key="2">
    <source>
        <dbReference type="Proteomes" id="UP000287908"/>
    </source>
</evidence>
<protein>
    <submittedName>
        <fullName evidence="1">Uncharacterized protein</fullName>
    </submittedName>
</protein>
<gene>
    <name evidence="1" type="ORF">CWI81_10175</name>
</gene>
<comment type="caution">
    <text evidence="1">The sequence shown here is derived from an EMBL/GenBank/DDBJ whole genome shotgun (WGS) entry which is preliminary data.</text>
</comment>
<dbReference type="AlphaFoldDB" id="A0A432ZBQ3"/>
<dbReference type="OrthoDB" id="6240001at2"/>
<sequence length="106" mass="11945">MKPILRVTIGLLAGVMLTACGQPRIVNDYLEKLEGLAQHVESLAEQPKVCMSSISEVEERYGYLAPGKNTYLEYQFTPAEARRFDALVSRIEQANRVIRKRGDDNC</sequence>
<dbReference type="Proteomes" id="UP000287908">
    <property type="component" value="Unassembled WGS sequence"/>
</dbReference>
<evidence type="ECO:0000313" key="1">
    <source>
        <dbReference type="EMBL" id="RUO75330.1"/>
    </source>
</evidence>
<dbReference type="EMBL" id="PIQF01000003">
    <property type="protein sequence ID" value="RUO75330.1"/>
    <property type="molecule type" value="Genomic_DNA"/>
</dbReference>
<keyword evidence="2" id="KW-1185">Reference proteome</keyword>
<dbReference type="RefSeq" id="WP_126785203.1">
    <property type="nucleotide sequence ID" value="NZ_PIQF01000003.1"/>
</dbReference>
<accession>A0A432ZBQ3</accession>
<dbReference type="PROSITE" id="PS51257">
    <property type="entry name" value="PROKAR_LIPOPROTEIN"/>
    <property type="match status" value="1"/>
</dbReference>
<reference evidence="1 2" key="1">
    <citation type="journal article" date="2011" name="Front. Microbiol.">
        <title>Genomic signatures of strain selection and enhancement in Bacillus atrophaeus var. globigii, a historical biowarfare simulant.</title>
        <authorList>
            <person name="Gibbons H.S."/>
            <person name="Broomall S.M."/>
            <person name="McNew L.A."/>
            <person name="Daligault H."/>
            <person name="Chapman C."/>
            <person name="Bruce D."/>
            <person name="Karavis M."/>
            <person name="Krepps M."/>
            <person name="McGregor P.A."/>
            <person name="Hong C."/>
            <person name="Park K.H."/>
            <person name="Akmal A."/>
            <person name="Feldman A."/>
            <person name="Lin J.S."/>
            <person name="Chang W.E."/>
            <person name="Higgs B.W."/>
            <person name="Demirev P."/>
            <person name="Lindquist J."/>
            <person name="Liem A."/>
            <person name="Fochler E."/>
            <person name="Read T.D."/>
            <person name="Tapia R."/>
            <person name="Johnson S."/>
            <person name="Bishop-Lilly K.A."/>
            <person name="Detter C."/>
            <person name="Han C."/>
            <person name="Sozhamannan S."/>
            <person name="Rosenzweig C.N."/>
            <person name="Skowronski E.W."/>
        </authorList>
    </citation>
    <scope>NUCLEOTIDE SEQUENCE [LARGE SCALE GENOMIC DNA]</scope>
    <source>
        <strain evidence="1 2">CL-SP19</strain>
    </source>
</reference>